<name>M5RYN5_9BACT</name>
<dbReference type="AlphaFoldDB" id="M5RYN5"/>
<organism evidence="1 2">
    <name type="scientific">Rhodopirellula maiorica SM1</name>
    <dbReference type="NCBI Taxonomy" id="1265738"/>
    <lineage>
        <taxon>Bacteria</taxon>
        <taxon>Pseudomonadati</taxon>
        <taxon>Planctomycetota</taxon>
        <taxon>Planctomycetia</taxon>
        <taxon>Pirellulales</taxon>
        <taxon>Pirellulaceae</taxon>
        <taxon>Novipirellula</taxon>
    </lineage>
</organism>
<keyword evidence="2" id="KW-1185">Reference proteome</keyword>
<accession>M5RYN5</accession>
<dbReference type="Pfam" id="PF10065">
    <property type="entry name" value="DUF2303"/>
    <property type="match status" value="1"/>
</dbReference>
<evidence type="ECO:0000313" key="1">
    <source>
        <dbReference type="EMBL" id="EMI20512.1"/>
    </source>
</evidence>
<gene>
    <name evidence="1" type="ORF">RMSM_02544</name>
</gene>
<dbReference type="PATRIC" id="fig|1265738.3.peg.2558"/>
<comment type="caution">
    <text evidence="1">The sequence shown here is derived from an EMBL/GenBank/DDBJ whole genome shotgun (WGS) entry which is preliminary data.</text>
</comment>
<dbReference type="Proteomes" id="UP000011991">
    <property type="component" value="Unassembled WGS sequence"/>
</dbReference>
<proteinExistence type="predicted"/>
<sequence length="282" mass="31689">MLSEDTDVKLHIGGELRQIHPETETIIDVFNEIGEDGVPVKRLVHGNRRLQPEPAVEREVARAKARDHEFHSIDAFCAYLSRECETLSSLVLADVDSERMRATLDESDESDREFVQFVATTHPLFRPWLGLVDTSTPVLDFALFAMRYRSAIIQPDGRELALTFSQIKSSKTITKKSGVGAKTLNGVMVETVIGSERHEVAVELPERMTICVPLFLDTDPVEVNLDLLVTDTPNGIVVFVAAPSLQEAKFQAFGQFVETVRKQTELLVGFGRVRERDWNLIR</sequence>
<reference evidence="1 2" key="1">
    <citation type="journal article" date="2013" name="Mar. Genomics">
        <title>Expression of sulfatases in Rhodopirellula baltica and the diversity of sulfatases in the genus Rhodopirellula.</title>
        <authorList>
            <person name="Wegner C.E."/>
            <person name="Richter-Heitmann T."/>
            <person name="Klindworth A."/>
            <person name="Klockow C."/>
            <person name="Richter M."/>
            <person name="Achstetter T."/>
            <person name="Glockner F.O."/>
            <person name="Harder J."/>
        </authorList>
    </citation>
    <scope>NUCLEOTIDE SEQUENCE [LARGE SCALE GENOMIC DNA]</scope>
    <source>
        <strain evidence="1 2">SM1</strain>
    </source>
</reference>
<dbReference type="InterPro" id="IPR019276">
    <property type="entry name" value="DUF2303"/>
</dbReference>
<protein>
    <submittedName>
        <fullName evidence="1">Uncharacterized protein</fullName>
    </submittedName>
</protein>
<evidence type="ECO:0000313" key="2">
    <source>
        <dbReference type="Proteomes" id="UP000011991"/>
    </source>
</evidence>
<dbReference type="EMBL" id="ANOG01000361">
    <property type="protein sequence ID" value="EMI20512.1"/>
    <property type="molecule type" value="Genomic_DNA"/>
</dbReference>